<dbReference type="HOGENOM" id="CLU_3105652_0_0_1"/>
<accession>H2XS23</accession>
<feature type="transmembrane region" description="Helical" evidence="1">
    <location>
        <begin position="20"/>
        <end position="43"/>
    </location>
</feature>
<organism evidence="2 3">
    <name type="scientific">Ciona intestinalis</name>
    <name type="common">Transparent sea squirt</name>
    <name type="synonym">Ascidia intestinalis</name>
    <dbReference type="NCBI Taxonomy" id="7719"/>
    <lineage>
        <taxon>Eukaryota</taxon>
        <taxon>Metazoa</taxon>
        <taxon>Chordata</taxon>
        <taxon>Tunicata</taxon>
        <taxon>Ascidiacea</taxon>
        <taxon>Phlebobranchia</taxon>
        <taxon>Cionidae</taxon>
        <taxon>Ciona</taxon>
    </lineage>
</organism>
<keyword evidence="1" id="KW-1133">Transmembrane helix</keyword>
<dbReference type="Proteomes" id="UP000008144">
    <property type="component" value="Unassembled WGS sequence"/>
</dbReference>
<evidence type="ECO:0000256" key="1">
    <source>
        <dbReference type="SAM" id="Phobius"/>
    </source>
</evidence>
<reference evidence="2" key="2">
    <citation type="submission" date="2025-08" db="UniProtKB">
        <authorList>
            <consortium name="Ensembl"/>
        </authorList>
    </citation>
    <scope>IDENTIFICATION</scope>
</reference>
<reference evidence="2" key="3">
    <citation type="submission" date="2025-09" db="UniProtKB">
        <authorList>
            <consortium name="Ensembl"/>
        </authorList>
    </citation>
    <scope>IDENTIFICATION</scope>
</reference>
<keyword evidence="1" id="KW-0472">Membrane</keyword>
<keyword evidence="1" id="KW-0812">Transmembrane</keyword>
<dbReference type="Ensembl" id="ENSCINT00000033594.1">
    <property type="protein sequence ID" value="ENSCINP00000032457.1"/>
    <property type="gene ID" value="ENSCING00000018852.1"/>
</dbReference>
<evidence type="ECO:0000313" key="3">
    <source>
        <dbReference type="Proteomes" id="UP000008144"/>
    </source>
</evidence>
<protein>
    <submittedName>
        <fullName evidence="2">Uncharacterized protein</fullName>
    </submittedName>
</protein>
<dbReference type="AlphaFoldDB" id="H2XS23"/>
<evidence type="ECO:0000313" key="2">
    <source>
        <dbReference type="Ensembl" id="ENSCINP00000032457.1"/>
    </source>
</evidence>
<reference evidence="3" key="1">
    <citation type="journal article" date="2002" name="Science">
        <title>The draft genome of Ciona intestinalis: insights into chordate and vertebrate origins.</title>
        <authorList>
            <person name="Dehal P."/>
            <person name="Satou Y."/>
            <person name="Campbell R.K."/>
            <person name="Chapman J."/>
            <person name="Degnan B."/>
            <person name="De Tomaso A."/>
            <person name="Davidson B."/>
            <person name="Di Gregorio A."/>
            <person name="Gelpke M."/>
            <person name="Goodstein D.M."/>
            <person name="Harafuji N."/>
            <person name="Hastings K.E."/>
            <person name="Ho I."/>
            <person name="Hotta K."/>
            <person name="Huang W."/>
            <person name="Kawashima T."/>
            <person name="Lemaire P."/>
            <person name="Martinez D."/>
            <person name="Meinertzhagen I.A."/>
            <person name="Necula S."/>
            <person name="Nonaka M."/>
            <person name="Putnam N."/>
            <person name="Rash S."/>
            <person name="Saiga H."/>
            <person name="Satake M."/>
            <person name="Terry A."/>
            <person name="Yamada L."/>
            <person name="Wang H.G."/>
            <person name="Awazu S."/>
            <person name="Azumi K."/>
            <person name="Boore J."/>
            <person name="Branno M."/>
            <person name="Chin-Bow S."/>
            <person name="DeSantis R."/>
            <person name="Doyle S."/>
            <person name="Francino P."/>
            <person name="Keys D.N."/>
            <person name="Haga S."/>
            <person name="Hayashi H."/>
            <person name="Hino K."/>
            <person name="Imai K.S."/>
            <person name="Inaba K."/>
            <person name="Kano S."/>
            <person name="Kobayashi K."/>
            <person name="Kobayashi M."/>
            <person name="Lee B.I."/>
            <person name="Makabe K.W."/>
            <person name="Manohar C."/>
            <person name="Matassi G."/>
            <person name="Medina M."/>
            <person name="Mochizuki Y."/>
            <person name="Mount S."/>
            <person name="Morishita T."/>
            <person name="Miura S."/>
            <person name="Nakayama A."/>
            <person name="Nishizaka S."/>
            <person name="Nomoto H."/>
            <person name="Ohta F."/>
            <person name="Oishi K."/>
            <person name="Rigoutsos I."/>
            <person name="Sano M."/>
            <person name="Sasaki A."/>
            <person name="Sasakura Y."/>
            <person name="Shoguchi E."/>
            <person name="Shin-i T."/>
            <person name="Spagnuolo A."/>
            <person name="Stainier D."/>
            <person name="Suzuki M.M."/>
            <person name="Tassy O."/>
            <person name="Takatori N."/>
            <person name="Tokuoka M."/>
            <person name="Yagi K."/>
            <person name="Yoshizaki F."/>
            <person name="Wada S."/>
            <person name="Zhang C."/>
            <person name="Hyatt P.D."/>
            <person name="Larimer F."/>
            <person name="Detter C."/>
            <person name="Doggett N."/>
            <person name="Glavina T."/>
            <person name="Hawkins T."/>
            <person name="Richardson P."/>
            <person name="Lucas S."/>
            <person name="Kohara Y."/>
            <person name="Levine M."/>
            <person name="Satoh N."/>
            <person name="Rokhsar D.S."/>
        </authorList>
    </citation>
    <scope>NUCLEOTIDE SEQUENCE [LARGE SCALE GENOMIC DNA]</scope>
</reference>
<dbReference type="InParanoid" id="H2XS23"/>
<proteinExistence type="predicted"/>
<keyword evidence="3" id="KW-1185">Reference proteome</keyword>
<sequence length="51" mass="5701">MGFGCYKVSHLTPLNYNYDITTSCNIEAIVASIIIIIKCIYLVRIKSVFAS</sequence>
<name>H2XS23_CIOIN</name>